<dbReference type="Pfam" id="PF08241">
    <property type="entry name" value="Methyltransf_11"/>
    <property type="match status" value="1"/>
</dbReference>
<dbReference type="EC" id="2.1.1.-" evidence="2"/>
<sequence>MGTEFNNDTIEKAYARWAPIYDLVFGALFERARRAAAEAVNRVGGRVLEVGVGTGISLPDYGRVTRVVGVDLSEPMLRKAQEKIRDLHLTNVEGLSVMDAERMAFPDSSFDVIVAQLVVTTVPDPEATLDEFVRVLKPGGEIVLVSRVGADKGPRRVVEQWLTPITRFLGWRLEFPWGRYERWVERSGSVRVVERRAMPPFGHFSLIRFAKTKAAVAQPDRLEAQAAG</sequence>
<feature type="domain" description="Methyltransferase type 11" evidence="1">
    <location>
        <begin position="48"/>
        <end position="143"/>
    </location>
</feature>
<gene>
    <name evidence="2" type="ORF">RZS28_17100</name>
</gene>
<organism evidence="2 3">
    <name type="scientific">Methylocapsa polymorpha</name>
    <dbReference type="NCBI Taxonomy" id="3080828"/>
    <lineage>
        <taxon>Bacteria</taxon>
        <taxon>Pseudomonadati</taxon>
        <taxon>Pseudomonadota</taxon>
        <taxon>Alphaproteobacteria</taxon>
        <taxon>Hyphomicrobiales</taxon>
        <taxon>Beijerinckiaceae</taxon>
        <taxon>Methylocapsa</taxon>
    </lineage>
</organism>
<dbReference type="PANTHER" id="PTHR45036">
    <property type="entry name" value="METHYLTRANSFERASE LIKE 7B"/>
    <property type="match status" value="1"/>
</dbReference>
<dbReference type="RefSeq" id="WP_407338932.1">
    <property type="nucleotide sequence ID" value="NZ_CP136862.1"/>
</dbReference>
<dbReference type="InterPro" id="IPR052356">
    <property type="entry name" value="Thiol_S-MT"/>
</dbReference>
<keyword evidence="2" id="KW-0808">Transferase</keyword>
<dbReference type="GO" id="GO:0008168">
    <property type="term" value="F:methyltransferase activity"/>
    <property type="evidence" value="ECO:0007669"/>
    <property type="project" value="UniProtKB-KW"/>
</dbReference>
<name>A0ABZ0HQC8_9HYPH</name>
<dbReference type="GO" id="GO:0032259">
    <property type="term" value="P:methylation"/>
    <property type="evidence" value="ECO:0007669"/>
    <property type="project" value="UniProtKB-KW"/>
</dbReference>
<dbReference type="InterPro" id="IPR013216">
    <property type="entry name" value="Methyltransf_11"/>
</dbReference>
<dbReference type="SUPFAM" id="SSF53335">
    <property type="entry name" value="S-adenosyl-L-methionine-dependent methyltransferases"/>
    <property type="match status" value="1"/>
</dbReference>
<reference evidence="2 3" key="1">
    <citation type="submission" date="2023-10" db="EMBL/GenBank/DDBJ databases">
        <title>Novel methanotroph of the genus Methylocapsa from a subarctic wetland.</title>
        <authorList>
            <person name="Belova S.E."/>
            <person name="Oshkin I.Y."/>
            <person name="Miroshnikov K."/>
            <person name="Dedysh S.N."/>
        </authorList>
    </citation>
    <scope>NUCLEOTIDE SEQUENCE [LARGE SCALE GENOMIC DNA]</scope>
    <source>
        <strain evidence="2 3">RX1</strain>
    </source>
</reference>
<dbReference type="Gene3D" id="3.40.50.150">
    <property type="entry name" value="Vaccinia Virus protein VP39"/>
    <property type="match status" value="1"/>
</dbReference>
<evidence type="ECO:0000313" key="3">
    <source>
        <dbReference type="Proteomes" id="UP001626536"/>
    </source>
</evidence>
<protein>
    <submittedName>
        <fullName evidence="2">Class I SAM-dependent methyltransferase</fullName>
        <ecNumber evidence="2">2.1.1.-</ecNumber>
    </submittedName>
</protein>
<proteinExistence type="predicted"/>
<keyword evidence="2" id="KW-0489">Methyltransferase</keyword>
<dbReference type="CDD" id="cd02440">
    <property type="entry name" value="AdoMet_MTases"/>
    <property type="match status" value="1"/>
</dbReference>
<dbReference type="InterPro" id="IPR029063">
    <property type="entry name" value="SAM-dependent_MTases_sf"/>
</dbReference>
<accession>A0ABZ0HQC8</accession>
<evidence type="ECO:0000313" key="2">
    <source>
        <dbReference type="EMBL" id="WOJ89487.1"/>
    </source>
</evidence>
<dbReference type="Proteomes" id="UP001626536">
    <property type="component" value="Chromosome"/>
</dbReference>
<dbReference type="EMBL" id="CP136862">
    <property type="protein sequence ID" value="WOJ89487.1"/>
    <property type="molecule type" value="Genomic_DNA"/>
</dbReference>
<evidence type="ECO:0000259" key="1">
    <source>
        <dbReference type="Pfam" id="PF08241"/>
    </source>
</evidence>
<keyword evidence="3" id="KW-1185">Reference proteome</keyword>
<dbReference type="PANTHER" id="PTHR45036:SF1">
    <property type="entry name" value="METHYLTRANSFERASE LIKE 7A"/>
    <property type="match status" value="1"/>
</dbReference>